<evidence type="ECO:0000313" key="2">
    <source>
        <dbReference type="Proteomes" id="UP000011115"/>
    </source>
</evidence>
<dbReference type="EnsemblPlants" id="PGSC0003DMT400085004">
    <property type="protein sequence ID" value="PGSC0003DMT400085004"/>
    <property type="gene ID" value="PGSC0003DMG400034575"/>
</dbReference>
<dbReference type="InParanoid" id="M1D8J4"/>
<proteinExistence type="predicted"/>
<sequence>MLAALITQMDELAKMIVKIEIQCKRKDKYIRYHERKSLKDNEAKRLEGMISIILHKVTEQDRELKGMKEHIEGMKRMIWSHSKAIKMLENLMSNVLPQPHQLRNGGWPMEDLASPNHES</sequence>
<reference evidence="2" key="1">
    <citation type="journal article" date="2011" name="Nature">
        <title>Genome sequence and analysis of the tuber crop potato.</title>
        <authorList>
            <consortium name="The Potato Genome Sequencing Consortium"/>
        </authorList>
    </citation>
    <scope>NUCLEOTIDE SEQUENCE [LARGE SCALE GENOMIC DNA]</scope>
    <source>
        <strain evidence="2">cv. DM1-3 516 R44</strain>
    </source>
</reference>
<dbReference type="AlphaFoldDB" id="M1D8J4"/>
<dbReference type="Proteomes" id="UP000011115">
    <property type="component" value="Unassembled WGS sequence"/>
</dbReference>
<accession>M1D8J4</accession>
<dbReference type="HOGENOM" id="CLU_029307_9_2_1"/>
<reference evidence="1" key="2">
    <citation type="submission" date="2015-06" db="UniProtKB">
        <authorList>
            <consortium name="EnsemblPlants"/>
        </authorList>
    </citation>
    <scope>IDENTIFICATION</scope>
    <source>
        <strain evidence="1">DM1-3 516 R44</strain>
    </source>
</reference>
<name>M1D8J4_SOLTU</name>
<keyword evidence="2" id="KW-1185">Reference proteome</keyword>
<organism evidence="1 2">
    <name type="scientific">Solanum tuberosum</name>
    <name type="common">Potato</name>
    <dbReference type="NCBI Taxonomy" id="4113"/>
    <lineage>
        <taxon>Eukaryota</taxon>
        <taxon>Viridiplantae</taxon>
        <taxon>Streptophyta</taxon>
        <taxon>Embryophyta</taxon>
        <taxon>Tracheophyta</taxon>
        <taxon>Spermatophyta</taxon>
        <taxon>Magnoliopsida</taxon>
        <taxon>eudicotyledons</taxon>
        <taxon>Gunneridae</taxon>
        <taxon>Pentapetalae</taxon>
        <taxon>asterids</taxon>
        <taxon>lamiids</taxon>
        <taxon>Solanales</taxon>
        <taxon>Solanaceae</taxon>
        <taxon>Solanoideae</taxon>
        <taxon>Solaneae</taxon>
        <taxon>Solanum</taxon>
    </lineage>
</organism>
<dbReference type="PaxDb" id="4113-PGSC0003DMT400085004"/>
<evidence type="ECO:0000313" key="1">
    <source>
        <dbReference type="EnsemblPlants" id="PGSC0003DMT400085004"/>
    </source>
</evidence>
<dbReference type="Gramene" id="PGSC0003DMT400085004">
    <property type="protein sequence ID" value="PGSC0003DMT400085004"/>
    <property type="gene ID" value="PGSC0003DMG400034575"/>
</dbReference>
<protein>
    <submittedName>
        <fullName evidence="1">Uncharacterized protein</fullName>
    </submittedName>
</protein>